<evidence type="ECO:0000313" key="2">
    <source>
        <dbReference type="EMBL" id="ADP77825.1"/>
    </source>
</evidence>
<dbReference type="AlphaFoldDB" id="E3GW60"/>
<dbReference type="STRING" id="523846.Mfer_1030"/>
<keyword evidence="1" id="KW-1133">Transmembrane helix</keyword>
<gene>
    <name evidence="2" type="ordered locus">Mfer_1030</name>
</gene>
<evidence type="ECO:0008006" key="4">
    <source>
        <dbReference type="Google" id="ProtNLM"/>
    </source>
</evidence>
<accession>E3GW60</accession>
<dbReference type="KEGG" id="mfv:Mfer_1030"/>
<dbReference type="InterPro" id="IPR021493">
    <property type="entry name" value="DUF3147"/>
</dbReference>
<protein>
    <recommendedName>
        <fullName evidence="4">DUF3147 domain-containing protein</fullName>
    </recommendedName>
</protein>
<keyword evidence="1" id="KW-0812">Transmembrane</keyword>
<sequence length="110" mass="12280">MEKVKLIFYFILGGIVVALTTYFGSERRGILAAFIAMFPSVTVLTLLTIYLEAGTDSVISYVKGLLLLTPPWMLYLLSLVYILPRYGFLTAILVGVIIYFSLASILMFLI</sequence>
<feature type="transmembrane region" description="Helical" evidence="1">
    <location>
        <begin position="7"/>
        <end position="24"/>
    </location>
</feature>
<dbReference type="HOGENOM" id="CLU_2177921_0_0_2"/>
<dbReference type="EMBL" id="CP002278">
    <property type="protein sequence ID" value="ADP77825.1"/>
    <property type="molecule type" value="Genomic_DNA"/>
</dbReference>
<evidence type="ECO:0000313" key="3">
    <source>
        <dbReference type="Proteomes" id="UP000002315"/>
    </source>
</evidence>
<dbReference type="Pfam" id="PF11345">
    <property type="entry name" value="DUF3147"/>
    <property type="match status" value="1"/>
</dbReference>
<keyword evidence="3" id="KW-1185">Reference proteome</keyword>
<feature type="transmembrane region" description="Helical" evidence="1">
    <location>
        <begin position="65"/>
        <end position="83"/>
    </location>
</feature>
<keyword evidence="1" id="KW-0472">Membrane</keyword>
<dbReference type="Proteomes" id="UP000002315">
    <property type="component" value="Chromosome"/>
</dbReference>
<feature type="transmembrane region" description="Helical" evidence="1">
    <location>
        <begin position="89"/>
        <end position="109"/>
    </location>
</feature>
<proteinExistence type="predicted"/>
<dbReference type="OrthoDB" id="71038at2157"/>
<reference evidence="2 3" key="1">
    <citation type="journal article" date="2010" name="Stand. Genomic Sci.">
        <title>Complete genome sequence of Methanothermus fervidus type strain (V24S).</title>
        <authorList>
            <person name="Anderson I."/>
            <person name="Djao O.D."/>
            <person name="Misra M."/>
            <person name="Chertkov O."/>
            <person name="Nolan M."/>
            <person name="Lucas S."/>
            <person name="Lapidus A."/>
            <person name="Del Rio T.G."/>
            <person name="Tice H."/>
            <person name="Cheng J.F."/>
            <person name="Tapia R."/>
            <person name="Han C."/>
            <person name="Goodwin L."/>
            <person name="Pitluck S."/>
            <person name="Liolios K."/>
            <person name="Ivanova N."/>
            <person name="Mavromatis K."/>
            <person name="Mikhailova N."/>
            <person name="Pati A."/>
            <person name="Brambilla E."/>
            <person name="Chen A."/>
            <person name="Palaniappan K."/>
            <person name="Land M."/>
            <person name="Hauser L."/>
            <person name="Chang Y.J."/>
            <person name="Jeffries C.D."/>
            <person name="Sikorski J."/>
            <person name="Spring S."/>
            <person name="Rohde M."/>
            <person name="Eichinger K."/>
            <person name="Huber H."/>
            <person name="Wirth R."/>
            <person name="Goker M."/>
            <person name="Detter J.C."/>
            <person name="Woyke T."/>
            <person name="Bristow J."/>
            <person name="Eisen J.A."/>
            <person name="Markowitz V."/>
            <person name="Hugenholtz P."/>
            <person name="Klenk H.P."/>
            <person name="Kyrpides N.C."/>
        </authorList>
    </citation>
    <scope>NUCLEOTIDE SEQUENCE [LARGE SCALE GENOMIC DNA]</scope>
    <source>
        <strain evidence="3">ATCC 43054 / DSM 2088 / JCM 10308 / V24 S</strain>
    </source>
</reference>
<name>E3GW60_METFV</name>
<organism evidence="2 3">
    <name type="scientific">Methanothermus fervidus (strain ATCC 43054 / DSM 2088 / JCM 10308 / V24 S)</name>
    <dbReference type="NCBI Taxonomy" id="523846"/>
    <lineage>
        <taxon>Archaea</taxon>
        <taxon>Methanobacteriati</taxon>
        <taxon>Methanobacteriota</taxon>
        <taxon>Methanomada group</taxon>
        <taxon>Methanobacteria</taxon>
        <taxon>Methanobacteriales</taxon>
        <taxon>Methanothermaceae</taxon>
        <taxon>Methanothermus</taxon>
    </lineage>
</organism>
<evidence type="ECO:0000256" key="1">
    <source>
        <dbReference type="SAM" id="Phobius"/>
    </source>
</evidence>
<feature type="transmembrane region" description="Helical" evidence="1">
    <location>
        <begin position="30"/>
        <end position="53"/>
    </location>
</feature>